<keyword evidence="1" id="KW-1133">Transmembrane helix</keyword>
<sequence length="219" mass="23364">MTGAAPVLAAAAAVDREEGARLAREELAKPAYREAEPSLLELVLQWIDDWIADILDIGMDVPGGWWVLAPLLALLAVLLVGLVVYLRPSLRRRRAGAAVDTGAPLTAADHRAAAERHAAAGDYAAAIRERLRAISRDLEDRAVITPRPGRTATELAAETAVELPHLRDRLYAAATTFNDSAYGQRTATAEGYRLLSDLDDRLREGRPAATAAATEGGAA</sequence>
<gene>
    <name evidence="3" type="ORF">LG943_17825</name>
</gene>
<keyword evidence="1" id="KW-0812">Transmembrane</keyword>
<dbReference type="InterPro" id="IPR025403">
    <property type="entry name" value="TgpA-like_C"/>
</dbReference>
<evidence type="ECO:0000313" key="4">
    <source>
        <dbReference type="Proteomes" id="UP001140076"/>
    </source>
</evidence>
<accession>A0A9X3SGP8</accession>
<dbReference type="AlphaFoldDB" id="A0A9X3SGP8"/>
<comment type="caution">
    <text evidence="3">The sequence shown here is derived from an EMBL/GenBank/DDBJ whole genome shotgun (WGS) entry which is preliminary data.</text>
</comment>
<feature type="transmembrane region" description="Helical" evidence="1">
    <location>
        <begin position="65"/>
        <end position="86"/>
    </location>
</feature>
<name>A0A9X3SGP8_9ACTN</name>
<proteinExistence type="predicted"/>
<evidence type="ECO:0000256" key="1">
    <source>
        <dbReference type="SAM" id="Phobius"/>
    </source>
</evidence>
<feature type="domain" description="Protein-glutamine gamma-glutamyltransferase-like C-terminal" evidence="2">
    <location>
        <begin position="131"/>
        <end position="199"/>
    </location>
</feature>
<dbReference type="Proteomes" id="UP001140076">
    <property type="component" value="Unassembled WGS sequence"/>
</dbReference>
<organism evidence="3 4">
    <name type="scientific">Streptomonospora mangrovi</name>
    <dbReference type="NCBI Taxonomy" id="2883123"/>
    <lineage>
        <taxon>Bacteria</taxon>
        <taxon>Bacillati</taxon>
        <taxon>Actinomycetota</taxon>
        <taxon>Actinomycetes</taxon>
        <taxon>Streptosporangiales</taxon>
        <taxon>Nocardiopsidaceae</taxon>
        <taxon>Streptomonospora</taxon>
    </lineage>
</organism>
<evidence type="ECO:0000259" key="2">
    <source>
        <dbReference type="Pfam" id="PF13559"/>
    </source>
</evidence>
<evidence type="ECO:0000313" key="3">
    <source>
        <dbReference type="EMBL" id="MDA0566160.1"/>
    </source>
</evidence>
<dbReference type="Pfam" id="PF13559">
    <property type="entry name" value="DUF4129"/>
    <property type="match status" value="1"/>
</dbReference>
<dbReference type="RefSeq" id="WP_270073419.1">
    <property type="nucleotide sequence ID" value="NZ_JAJAQC010000031.1"/>
</dbReference>
<keyword evidence="4" id="KW-1185">Reference proteome</keyword>
<dbReference type="EMBL" id="JAJAQC010000031">
    <property type="protein sequence ID" value="MDA0566160.1"/>
    <property type="molecule type" value="Genomic_DNA"/>
</dbReference>
<keyword evidence="1" id="KW-0472">Membrane</keyword>
<protein>
    <submittedName>
        <fullName evidence="3">DUF4129 domain-containing protein</fullName>
    </submittedName>
</protein>
<reference evidence="3" key="1">
    <citation type="submission" date="2021-10" db="EMBL/GenBank/DDBJ databases">
        <title>Streptomonospora sp. nov., isolated from mangrove soil.</title>
        <authorList>
            <person name="Chen X."/>
            <person name="Ge X."/>
            <person name="Liu W."/>
        </authorList>
    </citation>
    <scope>NUCLEOTIDE SEQUENCE</scope>
    <source>
        <strain evidence="3">S1-112</strain>
    </source>
</reference>